<keyword evidence="2" id="KW-1185">Reference proteome</keyword>
<evidence type="ECO:0000313" key="2">
    <source>
        <dbReference type="Proteomes" id="UP001628874"/>
    </source>
</evidence>
<dbReference type="Proteomes" id="UP001628874">
    <property type="component" value="Unassembled WGS sequence"/>
</dbReference>
<reference evidence="1 2" key="1">
    <citation type="submission" date="2024-07" db="EMBL/GenBank/DDBJ databases">
        <authorList>
            <person name="Tripathy S."/>
        </authorList>
    </citation>
    <scope>NUCLEOTIDE SEQUENCE [LARGE SCALE GENOMIC DNA]</scope>
    <source>
        <strain evidence="1 2">VB-61278_2</strain>
    </source>
</reference>
<comment type="caution">
    <text evidence="1">The sequence shown here is derived from an EMBL/GenBank/DDBJ whole genome shotgun (WGS) entry which is preliminary data.</text>
</comment>
<name>A0ABW8WKC8_9CYAN</name>
<protein>
    <submittedName>
        <fullName evidence="1">Uncharacterized protein</fullName>
    </submittedName>
</protein>
<dbReference type="EMBL" id="JBFQGM010000004">
    <property type="protein sequence ID" value="MFL9461463.1"/>
    <property type="molecule type" value="Genomic_DNA"/>
</dbReference>
<gene>
    <name evidence="1" type="ORF">AB0759_12580</name>
</gene>
<sequence>MTLQELQEQALQLPISERWYLVQSVSGNINPMSQQKKAVIL</sequence>
<organism evidence="1 2">
    <name type="scientific">Scytonema tolypothrichoides VB-61278_2</name>
    <dbReference type="NCBI Taxonomy" id="3232314"/>
    <lineage>
        <taxon>Bacteria</taxon>
        <taxon>Bacillati</taxon>
        <taxon>Cyanobacteriota</taxon>
        <taxon>Cyanophyceae</taxon>
        <taxon>Nostocales</taxon>
        <taxon>Scytonemataceae</taxon>
        <taxon>Scytonema</taxon>
    </lineage>
</organism>
<proteinExistence type="predicted"/>
<accession>A0ABW8WKC8</accession>
<dbReference type="RefSeq" id="WP_272900121.1">
    <property type="nucleotide sequence ID" value="NZ_JBFQGM010000004.1"/>
</dbReference>
<evidence type="ECO:0000313" key="1">
    <source>
        <dbReference type="EMBL" id="MFL9461463.1"/>
    </source>
</evidence>